<feature type="transmembrane region" description="Helical" evidence="10">
    <location>
        <begin position="248"/>
        <end position="268"/>
    </location>
</feature>
<keyword evidence="4 10" id="KW-1133">Transmembrane helix</keyword>
<dbReference type="GO" id="GO:0004930">
    <property type="term" value="F:G protein-coupled receptor activity"/>
    <property type="evidence" value="ECO:0007669"/>
    <property type="project" value="UniProtKB-KW"/>
</dbReference>
<evidence type="ECO:0000256" key="7">
    <source>
        <dbReference type="ARBA" id="ARBA00023170"/>
    </source>
</evidence>
<dbReference type="Proteomes" id="UP001142055">
    <property type="component" value="Chromosome 4"/>
</dbReference>
<gene>
    <name evidence="12" type="ORF">RDWZM_010485</name>
</gene>
<keyword evidence="6 10" id="KW-0472">Membrane</keyword>
<comment type="caution">
    <text evidence="12">The sequence shown here is derived from an EMBL/GenBank/DDBJ whole genome shotgun (WGS) entry which is preliminary data.</text>
</comment>
<feature type="transmembrane region" description="Helical" evidence="10">
    <location>
        <begin position="52"/>
        <end position="74"/>
    </location>
</feature>
<organism evidence="12 13">
    <name type="scientific">Blomia tropicalis</name>
    <name type="common">Mite</name>
    <dbReference type="NCBI Taxonomy" id="40697"/>
    <lineage>
        <taxon>Eukaryota</taxon>
        <taxon>Metazoa</taxon>
        <taxon>Ecdysozoa</taxon>
        <taxon>Arthropoda</taxon>
        <taxon>Chelicerata</taxon>
        <taxon>Arachnida</taxon>
        <taxon>Acari</taxon>
        <taxon>Acariformes</taxon>
        <taxon>Sarcoptiformes</taxon>
        <taxon>Astigmata</taxon>
        <taxon>Glycyphagoidea</taxon>
        <taxon>Echimyopodidae</taxon>
        <taxon>Blomia</taxon>
    </lineage>
</organism>
<feature type="region of interest" description="Disordered" evidence="9">
    <location>
        <begin position="340"/>
        <end position="363"/>
    </location>
</feature>
<protein>
    <recommendedName>
        <fullName evidence="11">G-protein coupled receptors family 1 profile domain-containing protein</fullName>
    </recommendedName>
</protein>
<dbReference type="EMBL" id="JAPWDV010000004">
    <property type="protein sequence ID" value="KAJ6215985.1"/>
    <property type="molecule type" value="Genomic_DNA"/>
</dbReference>
<feature type="transmembrane region" description="Helical" evidence="10">
    <location>
        <begin position="86"/>
        <end position="109"/>
    </location>
</feature>
<feature type="transmembrane region" description="Helical" evidence="10">
    <location>
        <begin position="172"/>
        <end position="192"/>
    </location>
</feature>
<keyword evidence="3 10" id="KW-0812">Transmembrane</keyword>
<keyword evidence="2" id="KW-1003">Cell membrane</keyword>
<evidence type="ECO:0000313" key="12">
    <source>
        <dbReference type="EMBL" id="KAJ6215985.1"/>
    </source>
</evidence>
<keyword evidence="13" id="KW-1185">Reference proteome</keyword>
<feature type="compositionally biased region" description="Basic and acidic residues" evidence="9">
    <location>
        <begin position="352"/>
        <end position="363"/>
    </location>
</feature>
<name>A0A9Q0LYK5_BLOTA</name>
<keyword evidence="7" id="KW-0675">Receptor</keyword>
<evidence type="ECO:0000256" key="9">
    <source>
        <dbReference type="SAM" id="MobiDB-lite"/>
    </source>
</evidence>
<evidence type="ECO:0000313" key="13">
    <source>
        <dbReference type="Proteomes" id="UP001142055"/>
    </source>
</evidence>
<evidence type="ECO:0000256" key="1">
    <source>
        <dbReference type="ARBA" id="ARBA00004651"/>
    </source>
</evidence>
<dbReference type="SUPFAM" id="SSF81321">
    <property type="entry name" value="Family A G protein-coupled receptor-like"/>
    <property type="match status" value="1"/>
</dbReference>
<dbReference type="PANTHER" id="PTHR24228:SF59">
    <property type="entry name" value="NEUROPEPTIDE RECEPTOR 15"/>
    <property type="match status" value="1"/>
</dbReference>
<dbReference type="PROSITE" id="PS50262">
    <property type="entry name" value="G_PROTEIN_RECEP_F1_2"/>
    <property type="match status" value="1"/>
</dbReference>
<evidence type="ECO:0000256" key="3">
    <source>
        <dbReference type="ARBA" id="ARBA00022692"/>
    </source>
</evidence>
<evidence type="ECO:0000256" key="2">
    <source>
        <dbReference type="ARBA" id="ARBA00022475"/>
    </source>
</evidence>
<dbReference type="OMA" id="RESLYYV"/>
<dbReference type="GO" id="GO:0005886">
    <property type="term" value="C:plasma membrane"/>
    <property type="evidence" value="ECO:0007669"/>
    <property type="project" value="UniProtKB-SubCell"/>
</dbReference>
<dbReference type="OrthoDB" id="6494793at2759"/>
<dbReference type="Gene3D" id="1.20.1070.10">
    <property type="entry name" value="Rhodopsin 7-helix transmembrane proteins"/>
    <property type="match status" value="1"/>
</dbReference>
<evidence type="ECO:0000256" key="10">
    <source>
        <dbReference type="SAM" id="Phobius"/>
    </source>
</evidence>
<accession>A0A9Q0LYK5</accession>
<dbReference type="CDD" id="cd00637">
    <property type="entry name" value="7tm_classA_rhodopsin-like"/>
    <property type="match status" value="1"/>
</dbReference>
<dbReference type="AlphaFoldDB" id="A0A9Q0LYK5"/>
<proteinExistence type="predicted"/>
<dbReference type="InterPro" id="IPR017452">
    <property type="entry name" value="GPCR_Rhodpsn_7TM"/>
</dbReference>
<evidence type="ECO:0000256" key="5">
    <source>
        <dbReference type="ARBA" id="ARBA00023040"/>
    </source>
</evidence>
<comment type="subcellular location">
    <subcellularLocation>
        <location evidence="1">Cell membrane</location>
        <topology evidence="1">Multi-pass membrane protein</topology>
    </subcellularLocation>
</comment>
<dbReference type="PANTHER" id="PTHR24228">
    <property type="entry name" value="B2 BRADYKININ RECEPTOR/ANGIOTENSIN II RECEPTOR"/>
    <property type="match status" value="1"/>
</dbReference>
<feature type="domain" description="G-protein coupled receptors family 1 profile" evidence="11">
    <location>
        <begin position="67"/>
        <end position="305"/>
    </location>
</feature>
<evidence type="ECO:0000256" key="8">
    <source>
        <dbReference type="ARBA" id="ARBA00023224"/>
    </source>
</evidence>
<evidence type="ECO:0000259" key="11">
    <source>
        <dbReference type="PROSITE" id="PS50262"/>
    </source>
</evidence>
<reference evidence="12" key="1">
    <citation type="submission" date="2022-12" db="EMBL/GenBank/DDBJ databases">
        <title>Genome assemblies of Blomia tropicalis.</title>
        <authorList>
            <person name="Cui Y."/>
        </authorList>
    </citation>
    <scope>NUCLEOTIDE SEQUENCE</scope>
    <source>
        <tissue evidence="12">Adult mites</tissue>
    </source>
</reference>
<feature type="transmembrane region" description="Helical" evidence="10">
    <location>
        <begin position="204"/>
        <end position="227"/>
    </location>
</feature>
<keyword evidence="8" id="KW-0807">Transducer</keyword>
<keyword evidence="5" id="KW-0297">G-protein coupled receptor</keyword>
<evidence type="ECO:0000256" key="4">
    <source>
        <dbReference type="ARBA" id="ARBA00022989"/>
    </source>
</evidence>
<evidence type="ECO:0000256" key="6">
    <source>
        <dbReference type="ARBA" id="ARBA00023136"/>
    </source>
</evidence>
<sequence length="363" mass="41390">MSLPSLLANASQLASDWGSTFNWTDPLLDNSSSSNRTTPLPYDETPADIRQYLLIVRLVLLGIGTFDTLLLLLVYCKCASIITSCVGVYVANISIAALIDMTDISLWALKEFGYRLEDLYQLPWWVYRIAELPQMGLPTTSLFLMLLIIDRLFATCFAGCHRGCYGYKPSAVVLTILIWIGSFFMTFILVFHDQLFPHDALYEHLRFIISYLGPLAFKLLLLIVLFVKRRVVPDSEQSQAMIHRQRESLYYVLTLITIHIVFSVPYYAVMVNQYFHLMEIRIDEWINLLTYTCSQLPIVLNPILCLSIDPEFRDSLVYLCTCSGRSRRDLTDLCDDHAESQPLAPMATSPVAEEKEHLDEADA</sequence>